<feature type="transmembrane region" description="Helical" evidence="1">
    <location>
        <begin position="87"/>
        <end position="109"/>
    </location>
</feature>
<dbReference type="InterPro" id="IPR007498">
    <property type="entry name" value="PqiA-like"/>
</dbReference>
<dbReference type="Pfam" id="PF04403">
    <property type="entry name" value="PqiA"/>
    <property type="match status" value="1"/>
</dbReference>
<gene>
    <name evidence="2" type="ORF">XAT740_LOCUS42215</name>
</gene>
<keyword evidence="3" id="KW-1185">Reference proteome</keyword>
<evidence type="ECO:0000313" key="3">
    <source>
        <dbReference type="Proteomes" id="UP000663828"/>
    </source>
</evidence>
<dbReference type="EMBL" id="CAJNOR010005035">
    <property type="protein sequence ID" value="CAF1541495.1"/>
    <property type="molecule type" value="Genomic_DNA"/>
</dbReference>
<evidence type="ECO:0000313" key="2">
    <source>
        <dbReference type="EMBL" id="CAF1541495.1"/>
    </source>
</evidence>
<keyword evidence="1" id="KW-1133">Transmembrane helix</keyword>
<keyword evidence="1" id="KW-0812">Transmembrane</keyword>
<keyword evidence="1" id="KW-0472">Membrane</keyword>
<evidence type="ECO:0000256" key="1">
    <source>
        <dbReference type="SAM" id="Phobius"/>
    </source>
</evidence>
<comment type="caution">
    <text evidence="2">The sequence shown here is derived from an EMBL/GenBank/DDBJ whole genome shotgun (WGS) entry which is preliminary data.</text>
</comment>
<reference evidence="2" key="1">
    <citation type="submission" date="2021-02" db="EMBL/GenBank/DDBJ databases">
        <authorList>
            <person name="Nowell W R."/>
        </authorList>
    </citation>
    <scope>NUCLEOTIDE SEQUENCE</scope>
</reference>
<organism evidence="2 3">
    <name type="scientific">Adineta ricciae</name>
    <name type="common">Rotifer</name>
    <dbReference type="NCBI Taxonomy" id="249248"/>
    <lineage>
        <taxon>Eukaryota</taxon>
        <taxon>Metazoa</taxon>
        <taxon>Spiralia</taxon>
        <taxon>Gnathifera</taxon>
        <taxon>Rotifera</taxon>
        <taxon>Eurotatoria</taxon>
        <taxon>Bdelloidea</taxon>
        <taxon>Adinetida</taxon>
        <taxon>Adinetidae</taxon>
        <taxon>Adineta</taxon>
    </lineage>
</organism>
<name>A0A815WG07_ADIRI</name>
<accession>A0A815WG07</accession>
<dbReference type="Proteomes" id="UP000663828">
    <property type="component" value="Unassembled WGS sequence"/>
</dbReference>
<feature type="transmembrane region" description="Helical" evidence="1">
    <location>
        <begin position="137"/>
        <end position="165"/>
    </location>
</feature>
<dbReference type="AlphaFoldDB" id="A0A815WG07"/>
<protein>
    <submittedName>
        <fullName evidence="2">Uncharacterized protein</fullName>
    </submittedName>
</protein>
<proteinExistence type="predicted"/>
<feature type="transmembrane region" description="Helical" evidence="1">
    <location>
        <begin position="31"/>
        <end position="53"/>
    </location>
</feature>
<sequence length="175" mass="19933">MNTLNPKYQTYQSVGSIDDQEQSKNDRIRNLISNILTVISLIFLIPGLWYPMINIRITTLLQIITIVNQTRSILTSIMFLFEHKAYLSGILITIFSVVIPFLKADLLLLMNILKSARYNYTVYTIVRDWGKWSMADVFVTAVFLSYLSTTVFVVSLFLLAVQVMVAPPEVTIGKS</sequence>